<dbReference type="EMBL" id="JBFNXR010000021">
    <property type="protein sequence ID" value="MEW9854694.1"/>
    <property type="molecule type" value="Genomic_DNA"/>
</dbReference>
<comment type="caution">
    <text evidence="4">The sequence shown here is derived from an EMBL/GenBank/DDBJ whole genome shotgun (WGS) entry which is preliminary data.</text>
</comment>
<accession>A0ABV3RBP2</accession>
<dbReference type="Proteomes" id="UP001556118">
    <property type="component" value="Unassembled WGS sequence"/>
</dbReference>
<evidence type="ECO:0000313" key="5">
    <source>
        <dbReference type="Proteomes" id="UP001556118"/>
    </source>
</evidence>
<keyword evidence="5" id="KW-1185">Reference proteome</keyword>
<keyword evidence="2" id="KW-0460">Magnesium</keyword>
<dbReference type="PANTHER" id="PTHR19136:SF81">
    <property type="entry name" value="MOLYBDENUM COFACTOR GUANYLYLTRANSFERASE"/>
    <property type="match status" value="1"/>
</dbReference>
<dbReference type="Pfam" id="PF12804">
    <property type="entry name" value="NTP_transf_3"/>
    <property type="match status" value="1"/>
</dbReference>
<proteinExistence type="predicted"/>
<keyword evidence="1" id="KW-0808">Transferase</keyword>
<protein>
    <submittedName>
        <fullName evidence="4">Nucleotidyltransferase family protein</fullName>
    </submittedName>
</protein>
<organism evidence="4 5">
    <name type="scientific">Novosphingobium rhizovicinum</name>
    <dbReference type="NCBI Taxonomy" id="3228928"/>
    <lineage>
        <taxon>Bacteria</taxon>
        <taxon>Pseudomonadati</taxon>
        <taxon>Pseudomonadota</taxon>
        <taxon>Alphaproteobacteria</taxon>
        <taxon>Sphingomonadales</taxon>
        <taxon>Sphingomonadaceae</taxon>
        <taxon>Novosphingobium</taxon>
    </lineage>
</organism>
<dbReference type="InterPro" id="IPR029044">
    <property type="entry name" value="Nucleotide-diphossugar_trans"/>
</dbReference>
<evidence type="ECO:0000256" key="2">
    <source>
        <dbReference type="ARBA" id="ARBA00022842"/>
    </source>
</evidence>
<gene>
    <name evidence="4" type="ORF">ABUH87_05825</name>
</gene>
<feature type="domain" description="MobA-like NTP transferase" evidence="3">
    <location>
        <begin position="11"/>
        <end position="140"/>
    </location>
</feature>
<reference evidence="4 5" key="1">
    <citation type="submission" date="2024-06" db="EMBL/GenBank/DDBJ databases">
        <title>Novosphingobium rhizovicinus M1R2S20.</title>
        <authorList>
            <person name="Sun J.-Q."/>
        </authorList>
    </citation>
    <scope>NUCLEOTIDE SEQUENCE [LARGE SCALE GENOMIC DNA]</scope>
    <source>
        <strain evidence="4 5">M1R2S20</strain>
    </source>
</reference>
<evidence type="ECO:0000259" key="3">
    <source>
        <dbReference type="Pfam" id="PF12804"/>
    </source>
</evidence>
<sequence length="269" mass="27476">MTVGEARARTALVLAGSRPGRPDPVALAEGAAHKALVDVGGSPMLTRVVAALRGAGIETIAVSANDPAVVTLARELACEVVPPGGGPSASVAAAFDRYGAPMLVTTADHALLESAWIQDFIADTPTTADVAVLLAHRDTVEAAVPGSRRTYLKLADGGWSGCNLFLLATARASAAITTWAAVEADRKRPWRIAARLGIGTLWRYALGRLTMAEAIARLGQRIGIHAAAVAARNGLAAVDVDKPADLADVRALVAASATITYTASGSGST</sequence>
<evidence type="ECO:0000313" key="4">
    <source>
        <dbReference type="EMBL" id="MEW9854694.1"/>
    </source>
</evidence>
<dbReference type="SUPFAM" id="SSF53448">
    <property type="entry name" value="Nucleotide-diphospho-sugar transferases"/>
    <property type="match status" value="1"/>
</dbReference>
<dbReference type="Gene3D" id="3.90.550.10">
    <property type="entry name" value="Spore Coat Polysaccharide Biosynthesis Protein SpsA, Chain A"/>
    <property type="match status" value="1"/>
</dbReference>
<name>A0ABV3RBP2_9SPHN</name>
<dbReference type="InterPro" id="IPR025877">
    <property type="entry name" value="MobA-like_NTP_Trfase"/>
</dbReference>
<dbReference type="RefSeq" id="WP_367771038.1">
    <property type="nucleotide sequence ID" value="NZ_JBFNXR010000021.1"/>
</dbReference>
<evidence type="ECO:0000256" key="1">
    <source>
        <dbReference type="ARBA" id="ARBA00022679"/>
    </source>
</evidence>
<dbReference type="PANTHER" id="PTHR19136">
    <property type="entry name" value="MOLYBDENUM COFACTOR GUANYLYLTRANSFERASE"/>
    <property type="match status" value="1"/>
</dbReference>